<evidence type="ECO:0000313" key="1">
    <source>
        <dbReference type="EMBL" id="SFD42221.1"/>
    </source>
</evidence>
<dbReference type="RefSeq" id="WP_316632234.1">
    <property type="nucleotide sequence ID" value="NZ_FOMS01000001.1"/>
</dbReference>
<organism evidence="1 2">
    <name type="scientific">Roseivivax sediminis</name>
    <dbReference type="NCBI Taxonomy" id="936889"/>
    <lineage>
        <taxon>Bacteria</taxon>
        <taxon>Pseudomonadati</taxon>
        <taxon>Pseudomonadota</taxon>
        <taxon>Alphaproteobacteria</taxon>
        <taxon>Rhodobacterales</taxon>
        <taxon>Roseobacteraceae</taxon>
        <taxon>Roseivivax</taxon>
    </lineage>
</organism>
<evidence type="ECO:0000313" key="2">
    <source>
        <dbReference type="Proteomes" id="UP000325289"/>
    </source>
</evidence>
<protein>
    <recommendedName>
        <fullName evidence="3">Site-specific DNA recombinase</fullName>
    </recommendedName>
</protein>
<keyword evidence="2" id="KW-1185">Reference proteome</keyword>
<proteinExistence type="predicted"/>
<accession>A0A1I1S6T4</accession>
<dbReference type="EMBL" id="FOMS01000001">
    <property type="protein sequence ID" value="SFD42221.1"/>
    <property type="molecule type" value="Genomic_DNA"/>
</dbReference>
<dbReference type="AlphaFoldDB" id="A0A1I1S6T4"/>
<gene>
    <name evidence="1" type="ORF">SAMN04515678_1017</name>
</gene>
<dbReference type="Proteomes" id="UP000325289">
    <property type="component" value="Unassembled WGS sequence"/>
</dbReference>
<sequence length="139" mass="15451">MTPHHTKKGNRRYCYYVSMDVIQKRPTAELRGPQRLPAAMVEEAVIGEIRRLLRTSEVIARTARALKKERPDLDEGTVTAALTQFDNLWKALIPAEQARVIQLLVARVTVGEDGLDIDLRHDGLGALASLMTPAHEDAA</sequence>
<name>A0A1I1S6T4_9RHOB</name>
<evidence type="ECO:0008006" key="3">
    <source>
        <dbReference type="Google" id="ProtNLM"/>
    </source>
</evidence>
<reference evidence="1 2" key="1">
    <citation type="submission" date="2016-10" db="EMBL/GenBank/DDBJ databases">
        <authorList>
            <person name="Varghese N."/>
            <person name="Submissions S."/>
        </authorList>
    </citation>
    <scope>NUCLEOTIDE SEQUENCE [LARGE SCALE GENOMIC DNA]</scope>
    <source>
        <strain evidence="2">YIM D21,KCTC 23444,ACCC 10710</strain>
    </source>
</reference>